<evidence type="ECO:0000313" key="2">
    <source>
        <dbReference type="EMBL" id="ORY45509.1"/>
    </source>
</evidence>
<keyword evidence="3" id="KW-1185">Reference proteome</keyword>
<dbReference type="EMBL" id="MCGO01000019">
    <property type="protein sequence ID" value="ORY45509.1"/>
    <property type="molecule type" value="Genomic_DNA"/>
</dbReference>
<evidence type="ECO:0000256" key="1">
    <source>
        <dbReference type="SAM" id="MobiDB-lite"/>
    </source>
</evidence>
<protein>
    <submittedName>
        <fullName evidence="2">Uncharacterized protein</fullName>
    </submittedName>
</protein>
<feature type="compositionally biased region" description="Low complexity" evidence="1">
    <location>
        <begin position="204"/>
        <end position="214"/>
    </location>
</feature>
<accession>A0A1Y2CEN5</accession>
<name>A0A1Y2CEN5_9FUNG</name>
<sequence length="287" mass="31456">MERLSAMLARKEQEILVEKERAAAAGQEVSTLELKMRVQQKLHEQRQIEAATNQTTLASSNPAPAPALIREKSLGFLSQRIAAAAERSAKAKALQRQSTQNHVDLARKPSIDSFISRSNDDVLVTHSAIDRMRRDSNAGLAKALALEGDDRSYPSSMPSILPRSDSKVNLDLAVSGVVVPSRSTSIAPFNLPMPLKPPRHSKPPKSSSENSSASMQLPKESILDSRIDSPLPLDYDPPSPSSTSATISSTLVLPHQRRSCLDSYNHIKSQRMLFIPVFRLPSNHKTV</sequence>
<gene>
    <name evidence="2" type="ORF">BCR33DRAFT_169482</name>
</gene>
<dbReference type="AlphaFoldDB" id="A0A1Y2CEN5"/>
<proteinExistence type="predicted"/>
<comment type="caution">
    <text evidence="2">The sequence shown here is derived from an EMBL/GenBank/DDBJ whole genome shotgun (WGS) entry which is preliminary data.</text>
</comment>
<evidence type="ECO:0000313" key="3">
    <source>
        <dbReference type="Proteomes" id="UP000193642"/>
    </source>
</evidence>
<organism evidence="2 3">
    <name type="scientific">Rhizoclosmatium globosum</name>
    <dbReference type="NCBI Taxonomy" id="329046"/>
    <lineage>
        <taxon>Eukaryota</taxon>
        <taxon>Fungi</taxon>
        <taxon>Fungi incertae sedis</taxon>
        <taxon>Chytridiomycota</taxon>
        <taxon>Chytridiomycota incertae sedis</taxon>
        <taxon>Chytridiomycetes</taxon>
        <taxon>Chytridiales</taxon>
        <taxon>Chytriomycetaceae</taxon>
        <taxon>Rhizoclosmatium</taxon>
    </lineage>
</organism>
<feature type="compositionally biased region" description="Low complexity" evidence="1">
    <location>
        <begin position="241"/>
        <end position="250"/>
    </location>
</feature>
<dbReference type="Proteomes" id="UP000193642">
    <property type="component" value="Unassembled WGS sequence"/>
</dbReference>
<feature type="region of interest" description="Disordered" evidence="1">
    <location>
        <begin position="188"/>
        <end position="250"/>
    </location>
</feature>
<reference evidence="2 3" key="1">
    <citation type="submission" date="2016-07" db="EMBL/GenBank/DDBJ databases">
        <title>Pervasive Adenine N6-methylation of Active Genes in Fungi.</title>
        <authorList>
            <consortium name="DOE Joint Genome Institute"/>
            <person name="Mondo S.J."/>
            <person name="Dannebaum R.O."/>
            <person name="Kuo R.C."/>
            <person name="Labutti K."/>
            <person name="Haridas S."/>
            <person name="Kuo A."/>
            <person name="Salamov A."/>
            <person name="Ahrendt S.R."/>
            <person name="Lipzen A."/>
            <person name="Sullivan W."/>
            <person name="Andreopoulos W.B."/>
            <person name="Clum A."/>
            <person name="Lindquist E."/>
            <person name="Daum C."/>
            <person name="Ramamoorthy G.K."/>
            <person name="Gryganskyi A."/>
            <person name="Culley D."/>
            <person name="Magnuson J.K."/>
            <person name="James T.Y."/>
            <person name="O'Malley M.A."/>
            <person name="Stajich J.E."/>
            <person name="Spatafora J.W."/>
            <person name="Visel A."/>
            <person name="Grigoriev I.V."/>
        </authorList>
    </citation>
    <scope>NUCLEOTIDE SEQUENCE [LARGE SCALE GENOMIC DNA]</scope>
    <source>
        <strain evidence="2 3">JEL800</strain>
    </source>
</reference>